<proteinExistence type="predicted"/>
<dbReference type="PANTHER" id="PTHR41687:SF1">
    <property type="entry name" value="SMALL INTEGRAL MEMBRANE PROTEIN 9"/>
    <property type="match status" value="1"/>
</dbReference>
<sequence length="99" mass="10928">MEPQKLLSLGFLLCSLTCLLLELVASSPSPLSALRIQEKAGSKPRSRDNYRAWLSNFRDYLWDLIKSSIPPAAIFAFLITTALMGTLCCLTILVGEPVQ</sequence>
<keyword evidence="4" id="KW-1185">Reference proteome</keyword>
<evidence type="ECO:0000313" key="3">
    <source>
        <dbReference type="Ensembl" id="ENSMICP00000046376.1"/>
    </source>
</evidence>
<dbReference type="KEGG" id="mmur:105858884"/>
<name>A0A8B7ERK4_MICMU</name>
<feature type="transmembrane region" description="Helical" evidence="1">
    <location>
        <begin position="72"/>
        <end position="94"/>
    </location>
</feature>
<reference evidence="3" key="2">
    <citation type="submission" date="2025-08" db="UniProtKB">
        <authorList>
            <consortium name="Ensembl"/>
        </authorList>
    </citation>
    <scope>IDENTIFICATION</scope>
</reference>
<dbReference type="Proteomes" id="UP000694394">
    <property type="component" value="Chromosome X"/>
</dbReference>
<reference evidence="3" key="3">
    <citation type="submission" date="2025-09" db="UniProtKB">
        <authorList>
            <consortium name="Ensembl"/>
        </authorList>
    </citation>
    <scope>IDENTIFICATION</scope>
</reference>
<dbReference type="EMBL" id="ABDC03035486">
    <property type="status" value="NOT_ANNOTATED_CDS"/>
    <property type="molecule type" value="Genomic_DNA"/>
</dbReference>
<keyword evidence="1" id="KW-0812">Transmembrane</keyword>
<keyword evidence="1" id="KW-1133">Transmembrane helix</keyword>
<feature type="chain" id="PRO_5044133422" evidence="2">
    <location>
        <begin position="27"/>
        <end position="99"/>
    </location>
</feature>
<evidence type="ECO:0000256" key="2">
    <source>
        <dbReference type="SAM" id="SignalP"/>
    </source>
</evidence>
<keyword evidence="2" id="KW-0732">Signal</keyword>
<dbReference type="GeneTree" id="ENSGT00390000005685"/>
<dbReference type="InterPro" id="IPR038853">
    <property type="entry name" value="Smim9"/>
</dbReference>
<dbReference type="OrthoDB" id="9537610at2759"/>
<dbReference type="Ensembl" id="ENSMICT00000061979.1">
    <property type="protein sequence ID" value="ENSMICP00000046376.1"/>
    <property type="gene ID" value="ENSMICG00000043321.1"/>
</dbReference>
<evidence type="ECO:0000313" key="4">
    <source>
        <dbReference type="Proteomes" id="UP000694394"/>
    </source>
</evidence>
<keyword evidence="1" id="KW-0472">Membrane</keyword>
<gene>
    <name evidence="3" type="primary">SMIM9</name>
</gene>
<feature type="signal peptide" evidence="2">
    <location>
        <begin position="1"/>
        <end position="26"/>
    </location>
</feature>
<dbReference type="RefSeq" id="XP_012597736.1">
    <property type="nucleotide sequence ID" value="XM_012742282.2"/>
</dbReference>
<accession>A0A8B7ERK4</accession>
<dbReference type="AlphaFoldDB" id="A0A8B7ERK4"/>
<protein>
    <submittedName>
        <fullName evidence="3">Small integral membrane protein 9</fullName>
    </submittedName>
</protein>
<evidence type="ECO:0000256" key="1">
    <source>
        <dbReference type="SAM" id="Phobius"/>
    </source>
</evidence>
<dbReference type="GeneID" id="105858884"/>
<organism evidence="3 4">
    <name type="scientific">Microcebus murinus</name>
    <name type="common">Gray mouse lemur</name>
    <name type="synonym">Lemur murinus</name>
    <dbReference type="NCBI Taxonomy" id="30608"/>
    <lineage>
        <taxon>Eukaryota</taxon>
        <taxon>Metazoa</taxon>
        <taxon>Chordata</taxon>
        <taxon>Craniata</taxon>
        <taxon>Vertebrata</taxon>
        <taxon>Euteleostomi</taxon>
        <taxon>Mammalia</taxon>
        <taxon>Eutheria</taxon>
        <taxon>Euarchontoglires</taxon>
        <taxon>Primates</taxon>
        <taxon>Strepsirrhini</taxon>
        <taxon>Lemuriformes</taxon>
        <taxon>Cheirogaleidae</taxon>
        <taxon>Microcebus</taxon>
    </lineage>
</organism>
<dbReference type="PANTHER" id="PTHR41687">
    <property type="entry name" value="SMALL INTEGRAL MEMBRANE PROTEIN 9"/>
    <property type="match status" value="1"/>
</dbReference>
<dbReference type="CTD" id="100132963"/>
<reference evidence="3" key="1">
    <citation type="submission" date="2016-12" db="EMBL/GenBank/DDBJ databases">
        <title>Mouse lemur reference genome and diversity panel.</title>
        <authorList>
            <person name="Harris R."/>
            <person name="Larsen P."/>
            <person name="Liu Y."/>
            <person name="Hughes D.S."/>
            <person name="Murali S."/>
            <person name="Raveendran M."/>
            <person name="Korchina V."/>
            <person name="Wang M."/>
            <person name="Jhangiani S."/>
            <person name="Bandaranaike D."/>
            <person name="Bellair M."/>
            <person name="Blankenburg K."/>
            <person name="Chao H."/>
            <person name="Dahdouli M."/>
            <person name="Dinh H."/>
            <person name="Doddapaneni H."/>
            <person name="English A."/>
            <person name="Firestine M."/>
            <person name="Gnanaolivu R."/>
            <person name="Gross S."/>
            <person name="Hernandez B."/>
            <person name="Javaid M."/>
            <person name="Jayaseelan J."/>
            <person name="Jones J."/>
            <person name="Khan Z."/>
            <person name="Kovar C."/>
            <person name="Kurapati P."/>
            <person name="Le B."/>
            <person name="Lee S."/>
            <person name="Li M."/>
            <person name="Mathew T."/>
            <person name="Narasimhan A."/>
            <person name="Ngo D."/>
            <person name="Nguyen L."/>
            <person name="Okwuonu G."/>
            <person name="Ongeri F."/>
            <person name="Osuji N."/>
            <person name="Pu L.-L."/>
            <person name="Puazo M."/>
            <person name="Quiroz J."/>
            <person name="Raj R."/>
            <person name="Rajbhandari K."/>
            <person name="Reid J.G."/>
            <person name="Santibanez J."/>
            <person name="Sexton D."/>
            <person name="Skinner E."/>
            <person name="Vee V."/>
            <person name="Weissenberger G."/>
            <person name="Wu Y."/>
            <person name="Xin Y."/>
            <person name="Han Y."/>
            <person name="Campbell C."/>
            <person name="Brown A."/>
            <person name="Sullivan B."/>
            <person name="Shelton J."/>
            <person name="Brown S."/>
            <person name="Dudchenko O."/>
            <person name="Machol I."/>
            <person name="Durand N."/>
            <person name="Shamim M."/>
            <person name="Lieberman A."/>
            <person name="Muzny D.M."/>
            <person name="Richards S."/>
            <person name="Yoder A."/>
            <person name="Worley K.C."/>
            <person name="Rogers J."/>
            <person name="Gibbs R.A."/>
        </authorList>
    </citation>
    <scope>NUCLEOTIDE SEQUENCE [LARGE SCALE GENOMIC DNA]</scope>
</reference>
<dbReference type="EMBL" id="ABDC03035485">
    <property type="status" value="NOT_ANNOTATED_CDS"/>
    <property type="molecule type" value="Genomic_DNA"/>
</dbReference>